<dbReference type="EMBL" id="ML986486">
    <property type="protein sequence ID" value="KAF2279439.1"/>
    <property type="molecule type" value="Genomic_DNA"/>
</dbReference>
<dbReference type="OrthoDB" id="3786030at2759"/>
<feature type="region of interest" description="Disordered" evidence="1">
    <location>
        <begin position="1"/>
        <end position="25"/>
    </location>
</feature>
<protein>
    <submittedName>
        <fullName evidence="2">Uncharacterized protein</fullName>
    </submittedName>
</protein>
<name>A0A6A6JWJ4_WESOR</name>
<proteinExistence type="predicted"/>
<evidence type="ECO:0000313" key="2">
    <source>
        <dbReference type="EMBL" id="KAF2279439.1"/>
    </source>
</evidence>
<dbReference type="GeneID" id="54546642"/>
<evidence type="ECO:0000256" key="1">
    <source>
        <dbReference type="SAM" id="MobiDB-lite"/>
    </source>
</evidence>
<gene>
    <name evidence="2" type="ORF">EI97DRAFT_176273</name>
</gene>
<sequence length="535" mass="60901">MPLNNTLRPGSSTVKKGWSAASTSPSHLVSCDERTTRPQRIWTHCSIMGNLVSTPLPNSRPLAWPIESLETYRASLDADDLLKVLVEDFSGCEAVELAASGLAALNDEETVSRTMEGPQSQYDEWLPSYADLLEHGYIEFPAGPRPEYCKTSDWYIHPVLEKSKWERLAIGQKAFDVIYDRIRPALALVTRFLSIDEANDWWLHVLNGQIVQETSGNKRVYFAPGEHTRDLEAALTDLSAKLRFVWMALPECTGTMFHTPYDVLATMDREEWEQKRREHHDEYSPVIGLSSVYLYHLLRPLSKAKNLRLQICLAGTIGHELAHAFYSHVHGAQYHEVYHNPTDFMPEMGYSWEQHVFGCILSLRNIADPGIGPVRASSVENLYASPSISKPMTMEWVEKWFLLETWQVENVTLPRTQPVETYENPGDYSGAFWAEVWNAERGVFEERLYLYVGTPDARTGKSKRKGANQKGTPTLSIRDWWLGNKNNPARPGKRDRHIQRALAAGYPKENIQIGRPECYRNQCYDTVEHGNSESA</sequence>
<dbReference type="RefSeq" id="XP_033656978.1">
    <property type="nucleotide sequence ID" value="XM_033793467.1"/>
</dbReference>
<accession>A0A6A6JWJ4</accession>
<keyword evidence="3" id="KW-1185">Reference proteome</keyword>
<reference evidence="2" key="1">
    <citation type="journal article" date="2020" name="Stud. Mycol.">
        <title>101 Dothideomycetes genomes: a test case for predicting lifestyles and emergence of pathogens.</title>
        <authorList>
            <person name="Haridas S."/>
            <person name="Albert R."/>
            <person name="Binder M."/>
            <person name="Bloem J."/>
            <person name="Labutti K."/>
            <person name="Salamov A."/>
            <person name="Andreopoulos B."/>
            <person name="Baker S."/>
            <person name="Barry K."/>
            <person name="Bills G."/>
            <person name="Bluhm B."/>
            <person name="Cannon C."/>
            <person name="Castanera R."/>
            <person name="Culley D."/>
            <person name="Daum C."/>
            <person name="Ezra D."/>
            <person name="Gonzalez J."/>
            <person name="Henrissat B."/>
            <person name="Kuo A."/>
            <person name="Liang C."/>
            <person name="Lipzen A."/>
            <person name="Lutzoni F."/>
            <person name="Magnuson J."/>
            <person name="Mondo S."/>
            <person name="Nolan M."/>
            <person name="Ohm R."/>
            <person name="Pangilinan J."/>
            <person name="Park H.-J."/>
            <person name="Ramirez L."/>
            <person name="Alfaro M."/>
            <person name="Sun H."/>
            <person name="Tritt A."/>
            <person name="Yoshinaga Y."/>
            <person name="Zwiers L.-H."/>
            <person name="Turgeon B."/>
            <person name="Goodwin S."/>
            <person name="Spatafora J."/>
            <person name="Crous P."/>
            <person name="Grigoriev I."/>
        </authorList>
    </citation>
    <scope>NUCLEOTIDE SEQUENCE</scope>
    <source>
        <strain evidence="2">CBS 379.55</strain>
    </source>
</reference>
<evidence type="ECO:0000313" key="3">
    <source>
        <dbReference type="Proteomes" id="UP000800097"/>
    </source>
</evidence>
<dbReference type="AlphaFoldDB" id="A0A6A6JWJ4"/>
<organism evidence="2 3">
    <name type="scientific">Westerdykella ornata</name>
    <dbReference type="NCBI Taxonomy" id="318751"/>
    <lineage>
        <taxon>Eukaryota</taxon>
        <taxon>Fungi</taxon>
        <taxon>Dikarya</taxon>
        <taxon>Ascomycota</taxon>
        <taxon>Pezizomycotina</taxon>
        <taxon>Dothideomycetes</taxon>
        <taxon>Pleosporomycetidae</taxon>
        <taxon>Pleosporales</taxon>
        <taxon>Sporormiaceae</taxon>
        <taxon>Westerdykella</taxon>
    </lineage>
</organism>
<dbReference type="Proteomes" id="UP000800097">
    <property type="component" value="Unassembled WGS sequence"/>
</dbReference>